<feature type="domain" description="OmpR/PhoB-type" evidence="5">
    <location>
        <begin position="111"/>
        <end position="209"/>
    </location>
</feature>
<dbReference type="PRINTS" id="PR00364">
    <property type="entry name" value="DISEASERSIST"/>
</dbReference>
<organism evidence="6 7">
    <name type="scientific">Nocardioides antri</name>
    <dbReference type="NCBI Taxonomy" id="2607659"/>
    <lineage>
        <taxon>Bacteria</taxon>
        <taxon>Bacillati</taxon>
        <taxon>Actinomycetota</taxon>
        <taxon>Actinomycetes</taxon>
        <taxon>Propionibacteriales</taxon>
        <taxon>Nocardioidaceae</taxon>
        <taxon>Nocardioides</taxon>
    </lineage>
</organism>
<dbReference type="Pfam" id="PF03704">
    <property type="entry name" value="BTAD"/>
    <property type="match status" value="1"/>
</dbReference>
<dbReference type="Gene3D" id="3.40.50.300">
    <property type="entry name" value="P-loop containing nucleotide triphosphate hydrolases"/>
    <property type="match status" value="1"/>
</dbReference>
<feature type="DNA-binding region" description="OmpR/PhoB-type" evidence="3">
    <location>
        <begin position="111"/>
        <end position="209"/>
    </location>
</feature>
<dbReference type="SMART" id="SM00028">
    <property type="entry name" value="TPR"/>
    <property type="match status" value="3"/>
</dbReference>
<evidence type="ECO:0000256" key="4">
    <source>
        <dbReference type="SAM" id="MobiDB-lite"/>
    </source>
</evidence>
<dbReference type="InterPro" id="IPR019734">
    <property type="entry name" value="TPR_rpt"/>
</dbReference>
<evidence type="ECO:0000256" key="1">
    <source>
        <dbReference type="ARBA" id="ARBA00005820"/>
    </source>
</evidence>
<evidence type="ECO:0000256" key="3">
    <source>
        <dbReference type="PROSITE-ProRule" id="PRU01091"/>
    </source>
</evidence>
<dbReference type="SMART" id="SM00862">
    <property type="entry name" value="Trans_reg_C"/>
    <property type="match status" value="1"/>
</dbReference>
<dbReference type="SUPFAM" id="SSF48452">
    <property type="entry name" value="TPR-like"/>
    <property type="match status" value="2"/>
</dbReference>
<dbReference type="InterPro" id="IPR027417">
    <property type="entry name" value="P-loop_NTPase"/>
</dbReference>
<dbReference type="Pfam" id="PF00931">
    <property type="entry name" value="NB-ARC"/>
    <property type="match status" value="1"/>
</dbReference>
<dbReference type="GO" id="GO:0006355">
    <property type="term" value="P:regulation of DNA-templated transcription"/>
    <property type="evidence" value="ECO:0007669"/>
    <property type="project" value="InterPro"/>
</dbReference>
<dbReference type="Pfam" id="PF00486">
    <property type="entry name" value="Trans_reg_C"/>
    <property type="match status" value="1"/>
</dbReference>
<accession>A0A5B1LWE1</accession>
<dbReference type="GO" id="GO:0043531">
    <property type="term" value="F:ADP binding"/>
    <property type="evidence" value="ECO:0007669"/>
    <property type="project" value="InterPro"/>
</dbReference>
<dbReference type="InterPro" id="IPR001867">
    <property type="entry name" value="OmpR/PhoB-type_DNA-bd"/>
</dbReference>
<dbReference type="SMART" id="SM01043">
    <property type="entry name" value="BTAD"/>
    <property type="match status" value="1"/>
</dbReference>
<dbReference type="Gene3D" id="1.10.10.10">
    <property type="entry name" value="Winged helix-like DNA-binding domain superfamily/Winged helix DNA-binding domain"/>
    <property type="match status" value="1"/>
</dbReference>
<evidence type="ECO:0000256" key="2">
    <source>
        <dbReference type="ARBA" id="ARBA00023125"/>
    </source>
</evidence>
<sequence>MWSSHPGRAIGIGAGVGAGIGAAAAVGRPEGSGTDRSCTRRPGGSARGATGREPGIGGSSRVLRGWAMAVIAVVPLDLGALGWACQESLSTSPQIPLNSVVYLRDTPWVESGKDATQGLRIAVLGPLEATVYGVPVDLGPRKQRAVLGVLAALAPAAVTVERLVEEIWGDAGPANPLRSLQVYVSSLRSALGEYGDRLVTEGRAYRLAADGVEVDAVRFSRLVRSASAEPDPERAAAQVDEALALWRGEPWQDLADLPLAGPLTVALQAERLAAAAVRARALLALGRHRELVPWLEPLVEQHPLNEELRGHLMLALHRSDRQADALAVFAAGREIKADETGLDPGEDLQRLQAAILADDEALRVEDVELRARRHLPAPVTSLVGREEEIAAVTALLREPDNRLVTVTGPGGIGKTRLGIAVAHGLAADHPDGVWFVPLDALHDPRLVADAIAGVLDVEVAGTDLAVALAAHLRDQRLMLVLDNFEQVEDAATVVSDLLAAAPGLRVLVTSRVRLRLYGERVVPLSPLAPSDAVPLFVERARAVDHRFEAPEATVAELCDQLDRIPLAIELVAARADEVPLDVLRKQLAARQALDLATDGPRDRTSRQRTLRDAIAWSVALLSDELRPRFARLGVFDGGFTAEAAAAVADVTAADLTALVRASLVINVGDGRYRMLETLREYAVELLGDERDEVADRHAEWYREFVTSTDGRLKMHAWVRLLEPERANLRAAVARLAETAASDSPPGERLLVLAGTFGRFLYHVGPGSEDVEWLPRALALAPDADPHLRGRTSYALAICRGEQGLTDEAIEHCRRAYDLLTEADDLPWAARALNSLAGILHDAGRLEEAAPLMDESIAMRRELGGLSLAIPLSNRARNAFQLGDPATARACLDEVRTIAADDPHEMSNAELLLADISLLEGDVDAAENWLRSAIDTMLELDHQAYRLMEALETCAALAVHRGQPALAATLLAAIDRAYAAEGSVLVPADLALREARTGAAVDALPAEARRVAEERGAALELETAVRLARNGLLSQP</sequence>
<comment type="caution">
    <text evidence="6">The sequence shown here is derived from an EMBL/GenBank/DDBJ whole genome shotgun (WGS) entry which is preliminary data.</text>
</comment>
<keyword evidence="2 3" id="KW-0238">DNA-binding</keyword>
<gene>
    <name evidence="6" type="ORF">F0U47_20025</name>
</gene>
<dbReference type="PANTHER" id="PTHR47691:SF3">
    <property type="entry name" value="HTH-TYPE TRANSCRIPTIONAL REGULATOR RV0890C-RELATED"/>
    <property type="match status" value="1"/>
</dbReference>
<dbReference type="EMBL" id="VUJW01000016">
    <property type="protein sequence ID" value="KAA1424059.1"/>
    <property type="molecule type" value="Genomic_DNA"/>
</dbReference>
<dbReference type="Pfam" id="PF13424">
    <property type="entry name" value="TPR_12"/>
    <property type="match status" value="1"/>
</dbReference>
<dbReference type="InterPro" id="IPR016032">
    <property type="entry name" value="Sig_transdc_resp-reg_C-effctor"/>
</dbReference>
<keyword evidence="7" id="KW-1185">Reference proteome</keyword>
<dbReference type="PROSITE" id="PS51755">
    <property type="entry name" value="OMPR_PHOB"/>
    <property type="match status" value="1"/>
</dbReference>
<reference evidence="6 7" key="1">
    <citation type="submission" date="2019-09" db="EMBL/GenBank/DDBJ databases">
        <title>Nocardioides panacisoli sp. nov., isolated from the soil of a ginseng field.</title>
        <authorList>
            <person name="Cho C."/>
        </authorList>
    </citation>
    <scope>NUCLEOTIDE SEQUENCE [LARGE SCALE GENOMIC DNA]</scope>
    <source>
        <strain evidence="6 7">BN140041</strain>
    </source>
</reference>
<dbReference type="Proteomes" id="UP000324351">
    <property type="component" value="Unassembled WGS sequence"/>
</dbReference>
<name>A0A5B1LWE1_9ACTN</name>
<dbReference type="InterPro" id="IPR002182">
    <property type="entry name" value="NB-ARC"/>
</dbReference>
<dbReference type="InterPro" id="IPR036388">
    <property type="entry name" value="WH-like_DNA-bd_sf"/>
</dbReference>
<dbReference type="GO" id="GO:0003677">
    <property type="term" value="F:DNA binding"/>
    <property type="evidence" value="ECO:0007669"/>
    <property type="project" value="UniProtKB-UniRule"/>
</dbReference>
<comment type="similarity">
    <text evidence="1">Belongs to the AfsR/DnrI/RedD regulatory family.</text>
</comment>
<evidence type="ECO:0000313" key="6">
    <source>
        <dbReference type="EMBL" id="KAA1424059.1"/>
    </source>
</evidence>
<dbReference type="GO" id="GO:0000160">
    <property type="term" value="P:phosphorelay signal transduction system"/>
    <property type="evidence" value="ECO:0007669"/>
    <property type="project" value="InterPro"/>
</dbReference>
<evidence type="ECO:0000313" key="7">
    <source>
        <dbReference type="Proteomes" id="UP000324351"/>
    </source>
</evidence>
<dbReference type="PANTHER" id="PTHR47691">
    <property type="entry name" value="REGULATOR-RELATED"/>
    <property type="match status" value="1"/>
</dbReference>
<proteinExistence type="inferred from homology"/>
<dbReference type="Gene3D" id="1.25.40.10">
    <property type="entry name" value="Tetratricopeptide repeat domain"/>
    <property type="match status" value="2"/>
</dbReference>
<reference evidence="6 7" key="2">
    <citation type="submission" date="2019-09" db="EMBL/GenBank/DDBJ databases">
        <authorList>
            <person name="Jin C."/>
        </authorList>
    </citation>
    <scope>NUCLEOTIDE SEQUENCE [LARGE SCALE GENOMIC DNA]</scope>
    <source>
        <strain evidence="6 7">BN140041</strain>
    </source>
</reference>
<dbReference type="SUPFAM" id="SSF52540">
    <property type="entry name" value="P-loop containing nucleoside triphosphate hydrolases"/>
    <property type="match status" value="1"/>
</dbReference>
<dbReference type="InterPro" id="IPR005158">
    <property type="entry name" value="BTAD"/>
</dbReference>
<dbReference type="SUPFAM" id="SSF46894">
    <property type="entry name" value="C-terminal effector domain of the bipartite response regulators"/>
    <property type="match status" value="1"/>
</dbReference>
<evidence type="ECO:0000259" key="5">
    <source>
        <dbReference type="PROSITE" id="PS51755"/>
    </source>
</evidence>
<dbReference type="AlphaFoldDB" id="A0A5B1LWE1"/>
<feature type="region of interest" description="Disordered" evidence="4">
    <location>
        <begin position="26"/>
        <end position="56"/>
    </location>
</feature>
<dbReference type="CDD" id="cd15831">
    <property type="entry name" value="BTAD"/>
    <property type="match status" value="1"/>
</dbReference>
<protein>
    <submittedName>
        <fullName evidence="6">Tetratricopeptide repeat protein</fullName>
    </submittedName>
</protein>
<dbReference type="InterPro" id="IPR011990">
    <property type="entry name" value="TPR-like_helical_dom_sf"/>
</dbReference>